<dbReference type="Proteomes" id="UP000245678">
    <property type="component" value="Unassembled WGS sequence"/>
</dbReference>
<evidence type="ECO:0000313" key="1">
    <source>
        <dbReference type="EMBL" id="PWK65386.1"/>
    </source>
</evidence>
<organism evidence="1 2">
    <name type="scientific">Mucilaginibacter oryzae</name>
    <dbReference type="NCBI Taxonomy" id="468058"/>
    <lineage>
        <taxon>Bacteria</taxon>
        <taxon>Pseudomonadati</taxon>
        <taxon>Bacteroidota</taxon>
        <taxon>Sphingobacteriia</taxon>
        <taxon>Sphingobacteriales</taxon>
        <taxon>Sphingobacteriaceae</taxon>
        <taxon>Mucilaginibacter</taxon>
    </lineage>
</organism>
<evidence type="ECO:0000313" key="2">
    <source>
        <dbReference type="Proteomes" id="UP000245678"/>
    </source>
</evidence>
<name>A0A316GWT3_9SPHI</name>
<sequence length="68" mass="7430">MKTYYVNTNAQTNGDHEVHHEDCSFLPAPQHRKHLGAFASCRGAVTEAKETYPTADGCAFCSPDCNKG</sequence>
<gene>
    <name evidence="1" type="ORF">LX99_05031</name>
</gene>
<reference evidence="1 2" key="1">
    <citation type="submission" date="2018-05" db="EMBL/GenBank/DDBJ databases">
        <title>Genomic Encyclopedia of Archaeal and Bacterial Type Strains, Phase II (KMG-II): from individual species to whole genera.</title>
        <authorList>
            <person name="Goeker M."/>
        </authorList>
    </citation>
    <scope>NUCLEOTIDE SEQUENCE [LARGE SCALE GENOMIC DNA]</scope>
    <source>
        <strain evidence="1 2">DSM 19975</strain>
    </source>
</reference>
<protein>
    <submittedName>
        <fullName evidence="1">Uncharacterized protein</fullName>
    </submittedName>
</protein>
<comment type="caution">
    <text evidence="1">The sequence shown here is derived from an EMBL/GenBank/DDBJ whole genome shotgun (WGS) entry which is preliminary data.</text>
</comment>
<dbReference type="AlphaFoldDB" id="A0A316GWT3"/>
<proteinExistence type="predicted"/>
<keyword evidence="2" id="KW-1185">Reference proteome</keyword>
<accession>A0A316GWT3</accession>
<dbReference type="EMBL" id="QGHA01000022">
    <property type="protein sequence ID" value="PWK65386.1"/>
    <property type="molecule type" value="Genomic_DNA"/>
</dbReference>
<dbReference type="RefSeq" id="WP_109610984.1">
    <property type="nucleotide sequence ID" value="NZ_QGHA01000022.1"/>
</dbReference>